<evidence type="ECO:0000256" key="1">
    <source>
        <dbReference type="SAM" id="MobiDB-lite"/>
    </source>
</evidence>
<evidence type="ECO:0000313" key="2">
    <source>
        <dbReference type="EMBL" id="MPC38485.1"/>
    </source>
</evidence>
<feature type="region of interest" description="Disordered" evidence="1">
    <location>
        <begin position="66"/>
        <end position="107"/>
    </location>
</feature>
<accession>A0A5B7EYH2</accession>
<dbReference type="Proteomes" id="UP000324222">
    <property type="component" value="Unassembled WGS sequence"/>
</dbReference>
<organism evidence="2 3">
    <name type="scientific">Portunus trituberculatus</name>
    <name type="common">Swimming crab</name>
    <name type="synonym">Neptunus trituberculatus</name>
    <dbReference type="NCBI Taxonomy" id="210409"/>
    <lineage>
        <taxon>Eukaryota</taxon>
        <taxon>Metazoa</taxon>
        <taxon>Ecdysozoa</taxon>
        <taxon>Arthropoda</taxon>
        <taxon>Crustacea</taxon>
        <taxon>Multicrustacea</taxon>
        <taxon>Malacostraca</taxon>
        <taxon>Eumalacostraca</taxon>
        <taxon>Eucarida</taxon>
        <taxon>Decapoda</taxon>
        <taxon>Pleocyemata</taxon>
        <taxon>Brachyura</taxon>
        <taxon>Eubrachyura</taxon>
        <taxon>Portunoidea</taxon>
        <taxon>Portunidae</taxon>
        <taxon>Portuninae</taxon>
        <taxon>Portunus</taxon>
    </lineage>
</organism>
<evidence type="ECO:0000313" key="3">
    <source>
        <dbReference type="Proteomes" id="UP000324222"/>
    </source>
</evidence>
<keyword evidence="3" id="KW-1185">Reference proteome</keyword>
<protein>
    <submittedName>
        <fullName evidence="2">Uncharacterized protein</fullName>
    </submittedName>
</protein>
<reference evidence="2 3" key="1">
    <citation type="submission" date="2019-05" db="EMBL/GenBank/DDBJ databases">
        <title>Another draft genome of Portunus trituberculatus and its Hox gene families provides insights of decapod evolution.</title>
        <authorList>
            <person name="Jeong J.-H."/>
            <person name="Song I."/>
            <person name="Kim S."/>
            <person name="Choi T."/>
            <person name="Kim D."/>
            <person name="Ryu S."/>
            <person name="Kim W."/>
        </authorList>
    </citation>
    <scope>NUCLEOTIDE SEQUENCE [LARGE SCALE GENOMIC DNA]</scope>
    <source>
        <tissue evidence="2">Muscle</tissue>
    </source>
</reference>
<feature type="compositionally biased region" description="Polar residues" evidence="1">
    <location>
        <begin position="71"/>
        <end position="81"/>
    </location>
</feature>
<dbReference type="AlphaFoldDB" id="A0A5B7EYH2"/>
<dbReference type="EMBL" id="VSRR010004080">
    <property type="protein sequence ID" value="MPC38485.1"/>
    <property type="molecule type" value="Genomic_DNA"/>
</dbReference>
<comment type="caution">
    <text evidence="2">The sequence shown here is derived from an EMBL/GenBank/DDBJ whole genome shotgun (WGS) entry which is preliminary data.</text>
</comment>
<name>A0A5B7EYH2_PORTR</name>
<gene>
    <name evidence="2" type="ORF">E2C01_031992</name>
</gene>
<proteinExistence type="predicted"/>
<sequence>MVQKAQAALGAPAWTRLCNMQVETSLTPLRNRIQATNMTHTHKFIRRDNSQELHLKLESSKAIARLRIKNHSTQDSQTPKRSSAKEKRWNKQPEPCRQPLDKGPRNIKQMVQSVKTEQLRSLYAAR</sequence>